<name>A0A3B0W086_9ZZZZ</name>
<dbReference type="Gene3D" id="3.40.50.1240">
    <property type="entry name" value="Phosphoglycerate mutase-like"/>
    <property type="match status" value="1"/>
</dbReference>
<protein>
    <submittedName>
        <fullName evidence="1">Uncharacterized protein</fullName>
    </submittedName>
</protein>
<dbReference type="SUPFAM" id="SSF53254">
    <property type="entry name" value="Phosphoglycerate mutase-like"/>
    <property type="match status" value="1"/>
</dbReference>
<accession>A0A3B0W086</accession>
<reference evidence="1" key="1">
    <citation type="submission" date="2018-06" db="EMBL/GenBank/DDBJ databases">
        <authorList>
            <person name="Zhirakovskaya E."/>
        </authorList>
    </citation>
    <scope>NUCLEOTIDE SEQUENCE</scope>
</reference>
<dbReference type="AlphaFoldDB" id="A0A3B0W086"/>
<gene>
    <name evidence="1" type="ORF">MNBD_GAMMA03-326</name>
</gene>
<evidence type="ECO:0000313" key="1">
    <source>
        <dbReference type="EMBL" id="VAW49338.1"/>
    </source>
</evidence>
<organism evidence="1">
    <name type="scientific">hydrothermal vent metagenome</name>
    <dbReference type="NCBI Taxonomy" id="652676"/>
    <lineage>
        <taxon>unclassified sequences</taxon>
        <taxon>metagenomes</taxon>
        <taxon>ecological metagenomes</taxon>
    </lineage>
</organism>
<dbReference type="EMBL" id="UOFC01000275">
    <property type="protein sequence ID" value="VAW49338.1"/>
    <property type="molecule type" value="Genomic_DNA"/>
</dbReference>
<sequence>MRIIVLRHGKPVIPSLSKVSSLAFSDWVNEYNAAGLCPSSKRTEDVQNCANECNVIVCSVLPRSVESAKALNGNIHLSDPIFNEAGLPVANGKTIKFSPKVWAVIFRILWLLGYSRNTESFRDAKIRASKAVEKLTKISQEHESVLF</sequence>
<feature type="non-terminal residue" evidence="1">
    <location>
        <position position="147"/>
    </location>
</feature>
<dbReference type="InterPro" id="IPR029033">
    <property type="entry name" value="His_PPase_superfam"/>
</dbReference>
<proteinExistence type="predicted"/>